<dbReference type="InterPro" id="IPR006629">
    <property type="entry name" value="LITAF"/>
</dbReference>
<evidence type="ECO:0000256" key="5">
    <source>
        <dbReference type="ARBA" id="ARBA00022723"/>
    </source>
</evidence>
<dbReference type="GO" id="GO:0005765">
    <property type="term" value="C:lysosomal membrane"/>
    <property type="evidence" value="ECO:0007669"/>
    <property type="project" value="UniProtKB-SubCell"/>
</dbReference>
<dbReference type="Pfam" id="PF10601">
    <property type="entry name" value="zf-LITAF-like"/>
    <property type="match status" value="1"/>
</dbReference>
<evidence type="ECO:0000256" key="4">
    <source>
        <dbReference type="ARBA" id="ARBA00005975"/>
    </source>
</evidence>
<dbReference type="EMBL" id="JAODUP010000549">
    <property type="protein sequence ID" value="KAK2147508.1"/>
    <property type="molecule type" value="Genomic_DNA"/>
</dbReference>
<dbReference type="Proteomes" id="UP001208570">
    <property type="component" value="Unassembled WGS sequence"/>
</dbReference>
<name>A0AAD9J7D9_9ANNE</name>
<keyword evidence="11" id="KW-1185">Reference proteome</keyword>
<keyword evidence="5" id="KW-0479">Metal-binding</keyword>
<dbReference type="GO" id="GO:0031902">
    <property type="term" value="C:late endosome membrane"/>
    <property type="evidence" value="ECO:0007669"/>
    <property type="project" value="UniProtKB-SubCell"/>
</dbReference>
<evidence type="ECO:0000256" key="1">
    <source>
        <dbReference type="ARBA" id="ARBA00004414"/>
    </source>
</evidence>
<accession>A0AAD9J7D9</accession>
<keyword evidence="7" id="KW-0472">Membrane</keyword>
<dbReference type="AlphaFoldDB" id="A0AAD9J7D9"/>
<organism evidence="10 11">
    <name type="scientific">Paralvinella palmiformis</name>
    <dbReference type="NCBI Taxonomy" id="53620"/>
    <lineage>
        <taxon>Eukaryota</taxon>
        <taxon>Metazoa</taxon>
        <taxon>Spiralia</taxon>
        <taxon>Lophotrochozoa</taxon>
        <taxon>Annelida</taxon>
        <taxon>Polychaeta</taxon>
        <taxon>Sedentaria</taxon>
        <taxon>Canalipalpata</taxon>
        <taxon>Terebellida</taxon>
        <taxon>Terebelliformia</taxon>
        <taxon>Alvinellidae</taxon>
        <taxon>Paralvinella</taxon>
    </lineage>
</organism>
<feature type="compositionally biased region" description="Low complexity" evidence="8">
    <location>
        <begin position="68"/>
        <end position="79"/>
    </location>
</feature>
<dbReference type="PANTHER" id="PTHR23292:SF6">
    <property type="entry name" value="FI16602P1-RELATED"/>
    <property type="match status" value="1"/>
</dbReference>
<evidence type="ECO:0000256" key="6">
    <source>
        <dbReference type="ARBA" id="ARBA00022833"/>
    </source>
</evidence>
<gene>
    <name evidence="10" type="ORF">LSH36_549g01080</name>
</gene>
<sequence>MASNPNEPPPPYPGPATNQKGGYPQAPPAGSYPQAPPAGSYPQAPPAGGYPQAPPAGGYPQAPPPGSYPQASAPVYPQGGPSPGYPPGQGQPGSVIITQPTVVTTIVQQFKDIPVQTNCPSCHAEIITSIEFETGTLTWLLCVIICLVGCDLGCCFIPFCVDQCKDVVHRCPNCQHIVSRWSRL</sequence>
<dbReference type="PANTHER" id="PTHR23292">
    <property type="entry name" value="LIPOPOLYSACCHARIDE-INDUCED TUMOR NECROSIS FACTOR-ALPHA FACTOR"/>
    <property type="match status" value="1"/>
</dbReference>
<feature type="compositionally biased region" description="Pro residues" evidence="8">
    <location>
        <begin position="1"/>
        <end position="14"/>
    </location>
</feature>
<reference evidence="10" key="1">
    <citation type="journal article" date="2023" name="Mol. Biol. Evol.">
        <title>Third-Generation Sequencing Reveals the Adaptive Role of the Epigenome in Three Deep-Sea Polychaetes.</title>
        <authorList>
            <person name="Perez M."/>
            <person name="Aroh O."/>
            <person name="Sun Y."/>
            <person name="Lan Y."/>
            <person name="Juniper S.K."/>
            <person name="Young C.R."/>
            <person name="Angers B."/>
            <person name="Qian P.Y."/>
        </authorList>
    </citation>
    <scope>NUCLEOTIDE SEQUENCE</scope>
    <source>
        <strain evidence="10">P08H-3</strain>
    </source>
</reference>
<evidence type="ECO:0000256" key="3">
    <source>
        <dbReference type="ARBA" id="ARBA00004630"/>
    </source>
</evidence>
<evidence type="ECO:0000313" key="10">
    <source>
        <dbReference type="EMBL" id="KAK2147508.1"/>
    </source>
</evidence>
<feature type="domain" description="LITAF" evidence="9">
    <location>
        <begin position="98"/>
        <end position="183"/>
    </location>
</feature>
<evidence type="ECO:0000256" key="7">
    <source>
        <dbReference type="ARBA" id="ARBA00023136"/>
    </source>
</evidence>
<proteinExistence type="inferred from homology"/>
<evidence type="ECO:0000313" key="11">
    <source>
        <dbReference type="Proteomes" id="UP001208570"/>
    </source>
</evidence>
<protein>
    <recommendedName>
        <fullName evidence="9">LITAF domain-containing protein</fullName>
    </recommendedName>
</protein>
<dbReference type="GO" id="GO:0008270">
    <property type="term" value="F:zinc ion binding"/>
    <property type="evidence" value="ECO:0007669"/>
    <property type="project" value="TreeGrafter"/>
</dbReference>
<dbReference type="InterPro" id="IPR037519">
    <property type="entry name" value="LITAF_fam"/>
</dbReference>
<evidence type="ECO:0000256" key="8">
    <source>
        <dbReference type="SAM" id="MobiDB-lite"/>
    </source>
</evidence>
<dbReference type="SMART" id="SM00714">
    <property type="entry name" value="LITAF"/>
    <property type="match status" value="1"/>
</dbReference>
<dbReference type="PROSITE" id="PS51837">
    <property type="entry name" value="LITAF"/>
    <property type="match status" value="1"/>
</dbReference>
<comment type="similarity">
    <text evidence="4">Belongs to the CDIP1/LITAF family.</text>
</comment>
<comment type="subcellular location">
    <subcellularLocation>
        <location evidence="2">Endosome membrane</location>
        <topology evidence="2">Peripheral membrane protein</topology>
    </subcellularLocation>
    <subcellularLocation>
        <location evidence="1">Late endosome membrane</location>
    </subcellularLocation>
    <subcellularLocation>
        <location evidence="3">Lysosome membrane</location>
        <topology evidence="3">Peripheral membrane protein</topology>
        <orientation evidence="3">Cytoplasmic side</orientation>
    </subcellularLocation>
</comment>
<feature type="region of interest" description="Disordered" evidence="8">
    <location>
        <begin position="1"/>
        <end position="94"/>
    </location>
</feature>
<comment type="caution">
    <text evidence="10">The sequence shown here is derived from an EMBL/GenBank/DDBJ whole genome shotgun (WGS) entry which is preliminary data.</text>
</comment>
<feature type="compositionally biased region" description="Low complexity" evidence="8">
    <location>
        <begin position="31"/>
        <end position="60"/>
    </location>
</feature>
<evidence type="ECO:0000256" key="2">
    <source>
        <dbReference type="ARBA" id="ARBA00004481"/>
    </source>
</evidence>
<keyword evidence="6" id="KW-0862">Zinc</keyword>
<evidence type="ECO:0000259" key="9">
    <source>
        <dbReference type="PROSITE" id="PS51837"/>
    </source>
</evidence>